<dbReference type="Proteomes" id="UP000482800">
    <property type="component" value="Unassembled WGS sequence"/>
</dbReference>
<protein>
    <recommendedName>
        <fullName evidence="7">Molecular chaperone DnaK</fullName>
    </recommendedName>
</protein>
<name>A0A6V8KBD5_9ACTN</name>
<dbReference type="EMBL" id="BLPF01000002">
    <property type="protein sequence ID" value="GFJ82552.1"/>
    <property type="molecule type" value="Genomic_DNA"/>
</dbReference>
<evidence type="ECO:0000256" key="4">
    <source>
        <dbReference type="SAM" id="MobiDB-lite"/>
    </source>
</evidence>
<keyword evidence="1" id="KW-0547">Nucleotide-binding</keyword>
<evidence type="ECO:0000256" key="2">
    <source>
        <dbReference type="ARBA" id="ARBA00022840"/>
    </source>
</evidence>
<accession>A0A6V8KBD5</accession>
<dbReference type="GO" id="GO:0005524">
    <property type="term" value="F:ATP binding"/>
    <property type="evidence" value="ECO:0007669"/>
    <property type="project" value="UniProtKB-KW"/>
</dbReference>
<dbReference type="InterPro" id="IPR043129">
    <property type="entry name" value="ATPase_NBD"/>
</dbReference>
<dbReference type="Pfam" id="PF00012">
    <property type="entry name" value="HSP70"/>
    <property type="match status" value="1"/>
</dbReference>
<dbReference type="Gene3D" id="3.30.420.40">
    <property type="match status" value="2"/>
</dbReference>
<comment type="caution">
    <text evidence="5">The sequence shown here is derived from an EMBL/GenBank/DDBJ whole genome shotgun (WGS) entry which is preliminary data.</text>
</comment>
<organism evidence="5 6">
    <name type="scientific">Phytohabitans houttuyneae</name>
    <dbReference type="NCBI Taxonomy" id="1076126"/>
    <lineage>
        <taxon>Bacteria</taxon>
        <taxon>Bacillati</taxon>
        <taxon>Actinomycetota</taxon>
        <taxon>Actinomycetes</taxon>
        <taxon>Micromonosporales</taxon>
        <taxon>Micromonosporaceae</taxon>
    </lineage>
</organism>
<dbReference type="Gene3D" id="3.90.640.10">
    <property type="entry name" value="Actin, Chain A, domain 4"/>
    <property type="match status" value="1"/>
</dbReference>
<evidence type="ECO:0000313" key="6">
    <source>
        <dbReference type="Proteomes" id="UP000482800"/>
    </source>
</evidence>
<keyword evidence="2" id="KW-0067">ATP-binding</keyword>
<evidence type="ECO:0000256" key="1">
    <source>
        <dbReference type="ARBA" id="ARBA00022741"/>
    </source>
</evidence>
<dbReference type="InterPro" id="IPR013126">
    <property type="entry name" value="Hsp_70_fam"/>
</dbReference>
<feature type="compositionally biased region" description="Low complexity" evidence="4">
    <location>
        <begin position="407"/>
        <end position="419"/>
    </location>
</feature>
<evidence type="ECO:0000313" key="5">
    <source>
        <dbReference type="EMBL" id="GFJ82552.1"/>
    </source>
</evidence>
<dbReference type="AlphaFoldDB" id="A0A6V8KBD5"/>
<gene>
    <name evidence="5" type="ORF">Phou_067320</name>
</gene>
<feature type="region of interest" description="Disordered" evidence="4">
    <location>
        <begin position="372"/>
        <end position="468"/>
    </location>
</feature>
<feature type="compositionally biased region" description="Pro residues" evidence="4">
    <location>
        <begin position="381"/>
        <end position="399"/>
    </location>
</feature>
<reference evidence="5 6" key="1">
    <citation type="submission" date="2020-03" db="EMBL/GenBank/DDBJ databases">
        <title>Whole genome shotgun sequence of Phytohabitans houttuyneae NBRC 108639.</title>
        <authorList>
            <person name="Komaki H."/>
            <person name="Tamura T."/>
        </authorList>
    </citation>
    <scope>NUCLEOTIDE SEQUENCE [LARGE SCALE GENOMIC DNA]</scope>
    <source>
        <strain evidence="5 6">NBRC 108639</strain>
    </source>
</reference>
<proteinExistence type="predicted"/>
<dbReference type="PANTHER" id="PTHR45639">
    <property type="entry name" value="HSC70CB, ISOFORM G-RELATED"/>
    <property type="match status" value="1"/>
</dbReference>
<evidence type="ECO:0000256" key="3">
    <source>
        <dbReference type="ARBA" id="ARBA00023186"/>
    </source>
</evidence>
<reference evidence="5 6" key="2">
    <citation type="submission" date="2020-03" db="EMBL/GenBank/DDBJ databases">
        <authorList>
            <person name="Ichikawa N."/>
            <person name="Kimura A."/>
            <person name="Kitahashi Y."/>
            <person name="Uohara A."/>
        </authorList>
    </citation>
    <scope>NUCLEOTIDE SEQUENCE [LARGE SCALE GENOMIC DNA]</scope>
    <source>
        <strain evidence="5 6">NBRC 108639</strain>
    </source>
</reference>
<sequence>MSGRLSIDFGTSTTVAMLVRQDGRPAPLLFDGSPLLPSAVFADADGDLLVGRDAWHSGRVSPERLEPNPKRRVDDGTVLLGDREVPVVDLIAAVLRRVAAEAARVSGAPVGEVTLTHPIAWGNPRREVLCRAARAAGLPPPALVAEPVAAADHFVRTFAGAVPVGGCVAVYDFGAGTFDASVLRRTAEGLVPLASEGLPDTGGLDIDAAVLEHLARAGADRDGDRWRELVTPATPAQRRASRQLWDDVRAGKEMLSRAATTVVPLPAPGTDALLSREEFDRLAEPIVARTVAALRAAVDRAGVPVADLAGVYLVGGSSRVPLAATLLHRALGRAPTAIEWPELVVAEGALAAPPPAGTPAPPPVPPRVVALRTRTRSSPRRPSPCSPPRRPPAPSPSHSPPRRDGSRSWPASARPSARRCTGCCSPRCSCWASAGSPRPSRSREAGRPPSAGWPRSRARRPPGSPVPTWCWPRSSRWAVPAT</sequence>
<dbReference type="GO" id="GO:0140662">
    <property type="term" value="F:ATP-dependent protein folding chaperone"/>
    <property type="evidence" value="ECO:0007669"/>
    <property type="project" value="InterPro"/>
</dbReference>
<keyword evidence="3" id="KW-0143">Chaperone</keyword>
<dbReference type="RefSeq" id="WP_173063249.1">
    <property type="nucleotide sequence ID" value="NZ_BLPF01000002.1"/>
</dbReference>
<keyword evidence="6" id="KW-1185">Reference proteome</keyword>
<dbReference type="SUPFAM" id="SSF53067">
    <property type="entry name" value="Actin-like ATPase domain"/>
    <property type="match status" value="2"/>
</dbReference>
<evidence type="ECO:0008006" key="7">
    <source>
        <dbReference type="Google" id="ProtNLM"/>
    </source>
</evidence>